<sequence length="190" mass="21635">MSVWDINAVFRLPCILSMILEGGALNASQMPAPDDFQKYMREVWNFKNRRMCLLGLIGLQPGESWHSLLFVAKVVPNVKHLRIVGEGKHGLGASLFHAIIYAFRRQLNTPDFVRLELFDEKTTTKQWTTANYAIHARHLMYENKCVREMKLDSSILAGMDTPLATEPLSPSSTLSQFTPRLVRTCNLKWG</sequence>
<accession>A0A6A6VIU1</accession>
<evidence type="ECO:0000256" key="1">
    <source>
        <dbReference type="SAM" id="SignalP"/>
    </source>
</evidence>
<reference evidence="2" key="1">
    <citation type="journal article" date="2020" name="Stud. Mycol.">
        <title>101 Dothideomycetes genomes: a test case for predicting lifestyles and emergence of pathogens.</title>
        <authorList>
            <person name="Haridas S."/>
            <person name="Albert R."/>
            <person name="Binder M."/>
            <person name="Bloem J."/>
            <person name="Labutti K."/>
            <person name="Salamov A."/>
            <person name="Andreopoulos B."/>
            <person name="Baker S."/>
            <person name="Barry K."/>
            <person name="Bills G."/>
            <person name="Bluhm B."/>
            <person name="Cannon C."/>
            <person name="Castanera R."/>
            <person name="Culley D."/>
            <person name="Daum C."/>
            <person name="Ezra D."/>
            <person name="Gonzalez J."/>
            <person name="Henrissat B."/>
            <person name="Kuo A."/>
            <person name="Liang C."/>
            <person name="Lipzen A."/>
            <person name="Lutzoni F."/>
            <person name="Magnuson J."/>
            <person name="Mondo S."/>
            <person name="Nolan M."/>
            <person name="Ohm R."/>
            <person name="Pangilinan J."/>
            <person name="Park H.-J."/>
            <person name="Ramirez L."/>
            <person name="Alfaro M."/>
            <person name="Sun H."/>
            <person name="Tritt A."/>
            <person name="Yoshinaga Y."/>
            <person name="Zwiers L.-H."/>
            <person name="Turgeon B."/>
            <person name="Goodwin S."/>
            <person name="Spatafora J."/>
            <person name="Crous P."/>
            <person name="Grigoriev I."/>
        </authorList>
    </citation>
    <scope>NUCLEOTIDE SEQUENCE</scope>
    <source>
        <strain evidence="2">CBS 119925</strain>
    </source>
</reference>
<keyword evidence="1" id="KW-0732">Signal</keyword>
<proteinExistence type="predicted"/>
<name>A0A6A6VIU1_9PLEO</name>
<protein>
    <submittedName>
        <fullName evidence="2">Uncharacterized protein</fullName>
    </submittedName>
</protein>
<feature type="chain" id="PRO_5025584400" evidence="1">
    <location>
        <begin position="25"/>
        <end position="190"/>
    </location>
</feature>
<dbReference type="AlphaFoldDB" id="A0A6A6VIU1"/>
<gene>
    <name evidence="2" type="ORF">M011DRAFT_455582</name>
</gene>
<evidence type="ECO:0000313" key="2">
    <source>
        <dbReference type="EMBL" id="KAF2750538.1"/>
    </source>
</evidence>
<keyword evidence="3" id="KW-1185">Reference proteome</keyword>
<dbReference type="EMBL" id="MU006563">
    <property type="protein sequence ID" value="KAF2750538.1"/>
    <property type="molecule type" value="Genomic_DNA"/>
</dbReference>
<organism evidence="2 3">
    <name type="scientific">Sporormia fimetaria CBS 119925</name>
    <dbReference type="NCBI Taxonomy" id="1340428"/>
    <lineage>
        <taxon>Eukaryota</taxon>
        <taxon>Fungi</taxon>
        <taxon>Dikarya</taxon>
        <taxon>Ascomycota</taxon>
        <taxon>Pezizomycotina</taxon>
        <taxon>Dothideomycetes</taxon>
        <taxon>Pleosporomycetidae</taxon>
        <taxon>Pleosporales</taxon>
        <taxon>Sporormiaceae</taxon>
        <taxon>Sporormia</taxon>
    </lineage>
</organism>
<evidence type="ECO:0000313" key="3">
    <source>
        <dbReference type="Proteomes" id="UP000799440"/>
    </source>
</evidence>
<feature type="signal peptide" evidence="1">
    <location>
        <begin position="1"/>
        <end position="24"/>
    </location>
</feature>
<dbReference type="Proteomes" id="UP000799440">
    <property type="component" value="Unassembled WGS sequence"/>
</dbReference>